<evidence type="ECO:0000259" key="6">
    <source>
        <dbReference type="Pfam" id="PF18368"/>
    </source>
</evidence>
<keyword evidence="4" id="KW-0732">Signal</keyword>
<sequence length="893" mass="98682">MRSSAMWTMFHSTLALLFCLSSLALAAQPPLVSANGDIAPVPNWKVASSSKVSKEISKLSSPTLDTSSWYSIGPHGTLMSALLDNNVYKDADLFYSTNLQNVDASQFRVPWFYRAEVTLNGTKEPETHFVLSTNGITSRADVWVNGVAVTDKNGQAGAYAGLSYNVTGMVQEGGNVVLVRVYPTDYDRDFALGFVDWNPYPPDNGTGVWRDIEIKKTGAVSLSAPRAITAKTGEGEKVKIWMKVDMQNMEDREIWGEMVCRLYNPKGQEMIPGTSAMNFTLAPKELRVASVNVTLDNLETWWPAQWGAQPLYSFTCTAYTTLDMSDITPPTTFGVRTVTSSLNSKNDTTFSINGRPFQVLGAGYTSDIFLRFSQDKLRTQFKYMLSMGLNTVRLEGKQEHPYLYTLASQLGLMVLPGWECCDKWEGWSYNDEGSGQKWTAPDYTIANLSMRHEAAMMTSEPSILGFLVGSDFWPDDKATKIYVDALKAYDWQTPIIASASQRGFPAALGNGGMKMDGPYDWVSPNYWYGDKFGAAFGFGSELGAGVGTPEISSLKKFLSQADLSDLWKAPKKGLYHMSTSVSSFYTREIYNTGLWKRYGAPSSLDDYLLKAQMSDYEATRAEFEAYAAKWSDNDRPATGLVYWMLNNAWPSLHWNLFDYYLHPAGSYFGTKVAGRVEHVVYDYAHNSIYLINRSLASSGAMTVDLELLSLSGASIAKQTLSVSTTPNSSKKILDKIPGLDKIGKKDTVLLRLVLKSGSSVTSRNVYWISPQQPDVLDWDNSTWYHTPVTTFTDYTALNNMTIANVAVTTTSSSKGAMVHLENKSKVPAVFVRLNLADLKGEDMVPVFWDDNYISLWPGEKIDVGVEWSGGYGGGAKVQVSGRNVVSSVANIGN</sequence>
<dbReference type="OrthoDB" id="408532at2759"/>
<dbReference type="SUPFAM" id="SSF49303">
    <property type="entry name" value="beta-Galactosidase/glucuronidase domain"/>
    <property type="match status" value="3"/>
</dbReference>
<dbReference type="PANTHER" id="PTHR43536:SF1">
    <property type="entry name" value="MANNOSYLGLYCOPROTEIN ENDO-BETA-MANNOSIDASE"/>
    <property type="match status" value="1"/>
</dbReference>
<comment type="caution">
    <text evidence="8">The sequence shown here is derived from an EMBL/GenBank/DDBJ whole genome shotgun (WGS) entry which is preliminary data.</text>
</comment>
<dbReference type="InterPro" id="IPR054593">
    <property type="entry name" value="Beta-mannosidase-like_N2"/>
</dbReference>
<dbReference type="STRING" id="1231657.A0A1Y2A9H5"/>
<keyword evidence="9" id="KW-1185">Reference proteome</keyword>
<dbReference type="InterPro" id="IPR041447">
    <property type="entry name" value="Mannosidase_ig"/>
</dbReference>
<feature type="domain" description="Beta-mannosidase-like galactose-binding" evidence="7">
    <location>
        <begin position="65"/>
        <end position="183"/>
    </location>
</feature>
<feature type="domain" description="Mannosidase Ig/CBM-like" evidence="5">
    <location>
        <begin position="687"/>
        <end position="770"/>
    </location>
</feature>
<comment type="similarity">
    <text evidence="1">Belongs to the glycosyl hydrolase 2 family.</text>
</comment>
<dbReference type="SUPFAM" id="SSF49785">
    <property type="entry name" value="Galactose-binding domain-like"/>
    <property type="match status" value="1"/>
</dbReference>
<dbReference type="Proteomes" id="UP000193144">
    <property type="component" value="Unassembled WGS sequence"/>
</dbReference>
<dbReference type="InterPro" id="IPR041351">
    <property type="entry name" value="Ig_GlcNase"/>
</dbReference>
<dbReference type="Pfam" id="PF17786">
    <property type="entry name" value="Mannosidase_ig"/>
    <property type="match status" value="1"/>
</dbReference>
<dbReference type="Gene3D" id="3.20.20.80">
    <property type="entry name" value="Glycosidases"/>
    <property type="match status" value="1"/>
</dbReference>
<evidence type="ECO:0000256" key="3">
    <source>
        <dbReference type="ARBA" id="ARBA00023295"/>
    </source>
</evidence>
<dbReference type="InterPro" id="IPR036156">
    <property type="entry name" value="Beta-gal/glucu_dom_sf"/>
</dbReference>
<evidence type="ECO:0000259" key="5">
    <source>
        <dbReference type="Pfam" id="PF17786"/>
    </source>
</evidence>
<dbReference type="Gene3D" id="2.60.120.260">
    <property type="entry name" value="Galactose-binding domain-like"/>
    <property type="match status" value="1"/>
</dbReference>
<dbReference type="AlphaFoldDB" id="A0A1Y2A9H5"/>
<keyword evidence="3" id="KW-0326">Glycosidase</keyword>
<evidence type="ECO:0000256" key="1">
    <source>
        <dbReference type="ARBA" id="ARBA00007401"/>
    </source>
</evidence>
<dbReference type="InterPro" id="IPR043534">
    <property type="entry name" value="EBDG/EBM"/>
</dbReference>
<evidence type="ECO:0000313" key="9">
    <source>
        <dbReference type="Proteomes" id="UP000193144"/>
    </source>
</evidence>
<keyword evidence="2 8" id="KW-0378">Hydrolase</keyword>
<dbReference type="PANTHER" id="PTHR43536">
    <property type="entry name" value="MANNOSYLGLYCOPROTEIN ENDO-BETA-MANNOSIDASE"/>
    <property type="match status" value="1"/>
</dbReference>
<evidence type="ECO:0000256" key="4">
    <source>
        <dbReference type="SAM" id="SignalP"/>
    </source>
</evidence>
<feature type="signal peptide" evidence="4">
    <location>
        <begin position="1"/>
        <end position="26"/>
    </location>
</feature>
<dbReference type="Pfam" id="PF18368">
    <property type="entry name" value="Ig_GlcNase"/>
    <property type="match status" value="1"/>
</dbReference>
<accession>A0A1Y2A9H5</accession>
<dbReference type="Pfam" id="PF22666">
    <property type="entry name" value="Glyco_hydro_2_N2"/>
    <property type="match status" value="1"/>
</dbReference>
<feature type="chain" id="PRO_5012146744" evidence="4">
    <location>
        <begin position="27"/>
        <end position="893"/>
    </location>
</feature>
<dbReference type="InterPro" id="IPR013783">
    <property type="entry name" value="Ig-like_fold"/>
</dbReference>
<evidence type="ECO:0000259" key="7">
    <source>
        <dbReference type="Pfam" id="PF22666"/>
    </source>
</evidence>
<evidence type="ECO:0000313" key="8">
    <source>
        <dbReference type="EMBL" id="ORY19124.1"/>
    </source>
</evidence>
<name>A0A1Y2A9H5_9PLEO</name>
<dbReference type="GO" id="GO:0004553">
    <property type="term" value="F:hydrolase activity, hydrolyzing O-glycosyl compounds"/>
    <property type="evidence" value="ECO:0007669"/>
    <property type="project" value="InterPro"/>
</dbReference>
<organism evidence="8 9">
    <name type="scientific">Clohesyomyces aquaticus</name>
    <dbReference type="NCBI Taxonomy" id="1231657"/>
    <lineage>
        <taxon>Eukaryota</taxon>
        <taxon>Fungi</taxon>
        <taxon>Dikarya</taxon>
        <taxon>Ascomycota</taxon>
        <taxon>Pezizomycotina</taxon>
        <taxon>Dothideomycetes</taxon>
        <taxon>Pleosporomycetidae</taxon>
        <taxon>Pleosporales</taxon>
        <taxon>Lindgomycetaceae</taxon>
        <taxon>Clohesyomyces</taxon>
    </lineage>
</organism>
<dbReference type="Gene3D" id="2.60.40.10">
    <property type="entry name" value="Immunoglobulins"/>
    <property type="match status" value="3"/>
</dbReference>
<dbReference type="InterPro" id="IPR008979">
    <property type="entry name" value="Galactose-bd-like_sf"/>
</dbReference>
<evidence type="ECO:0000256" key="2">
    <source>
        <dbReference type="ARBA" id="ARBA00022801"/>
    </source>
</evidence>
<proteinExistence type="inferred from homology"/>
<gene>
    <name evidence="8" type="ORF">BCR34DRAFT_552605</name>
</gene>
<reference evidence="8 9" key="1">
    <citation type="submission" date="2016-07" db="EMBL/GenBank/DDBJ databases">
        <title>Pervasive Adenine N6-methylation of Active Genes in Fungi.</title>
        <authorList>
            <consortium name="DOE Joint Genome Institute"/>
            <person name="Mondo S.J."/>
            <person name="Dannebaum R.O."/>
            <person name="Kuo R.C."/>
            <person name="Labutti K."/>
            <person name="Haridas S."/>
            <person name="Kuo A."/>
            <person name="Salamov A."/>
            <person name="Ahrendt S.R."/>
            <person name="Lipzen A."/>
            <person name="Sullivan W."/>
            <person name="Andreopoulos W.B."/>
            <person name="Clum A."/>
            <person name="Lindquist E."/>
            <person name="Daum C."/>
            <person name="Ramamoorthy G.K."/>
            <person name="Gryganskyi A."/>
            <person name="Culley D."/>
            <person name="Magnuson J.K."/>
            <person name="James T.Y."/>
            <person name="O'Malley M.A."/>
            <person name="Stajich J.E."/>
            <person name="Spatafora J.W."/>
            <person name="Visel A."/>
            <person name="Grigoriev I.V."/>
        </authorList>
    </citation>
    <scope>NUCLEOTIDE SEQUENCE [LARGE SCALE GENOMIC DNA]</scope>
    <source>
        <strain evidence="8 9">CBS 115471</strain>
    </source>
</reference>
<protein>
    <submittedName>
        <fullName evidence="8">Glycoside hydrolase superfamily</fullName>
    </submittedName>
</protein>
<dbReference type="InterPro" id="IPR017853">
    <property type="entry name" value="GH"/>
</dbReference>
<dbReference type="SUPFAM" id="SSF51445">
    <property type="entry name" value="(Trans)glycosidases"/>
    <property type="match status" value="1"/>
</dbReference>
<feature type="domain" description="Exo-beta-D-glucosaminidase Ig-fold" evidence="6">
    <location>
        <begin position="783"/>
        <end position="884"/>
    </location>
</feature>
<dbReference type="EMBL" id="MCFA01000003">
    <property type="protein sequence ID" value="ORY19124.1"/>
    <property type="molecule type" value="Genomic_DNA"/>
</dbReference>